<dbReference type="Proteomes" id="UP001418222">
    <property type="component" value="Unassembled WGS sequence"/>
</dbReference>
<keyword evidence="5 8" id="KW-0472">Membrane</keyword>
<evidence type="ECO:0000313" key="9">
    <source>
        <dbReference type="EMBL" id="KAK8954211.1"/>
    </source>
</evidence>
<gene>
    <name evidence="9" type="ORF">KSP39_PZI002245</name>
</gene>
<dbReference type="PANTHER" id="PTHR13002">
    <property type="entry name" value="C3ORF1 PROTEIN-RELATED"/>
    <property type="match status" value="1"/>
</dbReference>
<accession>A0AAP0BYA8</accession>
<comment type="caution">
    <text evidence="9">The sequence shown here is derived from an EMBL/GenBank/DDBJ whole genome shotgun (WGS) entry which is preliminary data.</text>
</comment>
<evidence type="ECO:0000313" key="10">
    <source>
        <dbReference type="Proteomes" id="UP001418222"/>
    </source>
</evidence>
<dbReference type="GO" id="GO:0005739">
    <property type="term" value="C:mitochondrion"/>
    <property type="evidence" value="ECO:0007669"/>
    <property type="project" value="TreeGrafter"/>
</dbReference>
<dbReference type="GO" id="GO:0032981">
    <property type="term" value="P:mitochondrial respiratory chain complex I assembly"/>
    <property type="evidence" value="ECO:0007669"/>
    <property type="project" value="InterPro"/>
</dbReference>
<organism evidence="9 10">
    <name type="scientific">Platanthera zijinensis</name>
    <dbReference type="NCBI Taxonomy" id="2320716"/>
    <lineage>
        <taxon>Eukaryota</taxon>
        <taxon>Viridiplantae</taxon>
        <taxon>Streptophyta</taxon>
        <taxon>Embryophyta</taxon>
        <taxon>Tracheophyta</taxon>
        <taxon>Spermatophyta</taxon>
        <taxon>Magnoliopsida</taxon>
        <taxon>Liliopsida</taxon>
        <taxon>Asparagales</taxon>
        <taxon>Orchidaceae</taxon>
        <taxon>Orchidoideae</taxon>
        <taxon>Orchideae</taxon>
        <taxon>Orchidinae</taxon>
        <taxon>Platanthera</taxon>
    </lineage>
</organism>
<keyword evidence="4 8" id="KW-1133">Transmembrane helix</keyword>
<comment type="similarity">
    <text evidence="2">Belongs to the Tim17/Tim22/Tim23 family.</text>
</comment>
<protein>
    <recommendedName>
        <fullName evidence="6">Complex I assembly factor TIMMDC1, mitochondrial</fullName>
    </recommendedName>
    <alternativeName>
        <fullName evidence="7">Translocase of inner mitochondrial membrane domain-containing protein 1</fullName>
    </alternativeName>
</protein>
<keyword evidence="3 8" id="KW-0812">Transmembrane</keyword>
<evidence type="ECO:0000256" key="2">
    <source>
        <dbReference type="ARBA" id="ARBA00008444"/>
    </source>
</evidence>
<evidence type="ECO:0000256" key="5">
    <source>
        <dbReference type="ARBA" id="ARBA00023136"/>
    </source>
</evidence>
<evidence type="ECO:0000256" key="6">
    <source>
        <dbReference type="ARBA" id="ARBA00040778"/>
    </source>
</evidence>
<evidence type="ECO:0000256" key="1">
    <source>
        <dbReference type="ARBA" id="ARBA00004141"/>
    </source>
</evidence>
<name>A0AAP0BYA8_9ASPA</name>
<evidence type="ECO:0000256" key="7">
    <source>
        <dbReference type="ARBA" id="ARBA00041344"/>
    </source>
</evidence>
<reference evidence="9 10" key="1">
    <citation type="journal article" date="2022" name="Nat. Plants">
        <title>Genomes of leafy and leafless Platanthera orchids illuminate the evolution of mycoheterotrophy.</title>
        <authorList>
            <person name="Li M.H."/>
            <person name="Liu K.W."/>
            <person name="Li Z."/>
            <person name="Lu H.C."/>
            <person name="Ye Q.L."/>
            <person name="Zhang D."/>
            <person name="Wang J.Y."/>
            <person name="Li Y.F."/>
            <person name="Zhong Z.M."/>
            <person name="Liu X."/>
            <person name="Yu X."/>
            <person name="Liu D.K."/>
            <person name="Tu X.D."/>
            <person name="Liu B."/>
            <person name="Hao Y."/>
            <person name="Liao X.Y."/>
            <person name="Jiang Y.T."/>
            <person name="Sun W.H."/>
            <person name="Chen J."/>
            <person name="Chen Y.Q."/>
            <person name="Ai Y."/>
            <person name="Zhai J.W."/>
            <person name="Wu S.S."/>
            <person name="Zhou Z."/>
            <person name="Hsiao Y.Y."/>
            <person name="Wu W.L."/>
            <person name="Chen Y.Y."/>
            <person name="Lin Y.F."/>
            <person name="Hsu J.L."/>
            <person name="Li C.Y."/>
            <person name="Wang Z.W."/>
            <person name="Zhao X."/>
            <person name="Zhong W.Y."/>
            <person name="Ma X.K."/>
            <person name="Ma L."/>
            <person name="Huang J."/>
            <person name="Chen G.Z."/>
            <person name="Huang M.Z."/>
            <person name="Huang L."/>
            <person name="Peng D.H."/>
            <person name="Luo Y.B."/>
            <person name="Zou S.Q."/>
            <person name="Chen S.P."/>
            <person name="Lan S."/>
            <person name="Tsai W.C."/>
            <person name="Van de Peer Y."/>
            <person name="Liu Z.J."/>
        </authorList>
    </citation>
    <scope>NUCLEOTIDE SEQUENCE [LARGE SCALE GENOMIC DNA]</scope>
    <source>
        <strain evidence="9">Lor287</strain>
    </source>
</reference>
<keyword evidence="10" id="KW-1185">Reference proteome</keyword>
<feature type="transmembrane region" description="Helical" evidence="8">
    <location>
        <begin position="155"/>
        <end position="173"/>
    </location>
</feature>
<dbReference type="PANTHER" id="PTHR13002:SF1">
    <property type="entry name" value="COMPLEX I ASSEMBLY FACTOR TIMMDC1, MITOCHONDRIAL"/>
    <property type="match status" value="1"/>
</dbReference>
<dbReference type="AlphaFoldDB" id="A0AAP0BYA8"/>
<proteinExistence type="inferred from homology"/>
<sequence>MGCLVELDRCRRHSPQRYLGLQDLVGHVATIKWIVLSLVGSGAGQLYGGSKEAAASISKDVEIVLNLGSTPDKHEQYRLTRDAMGKRFIQVTRGSIVGGVRLGMFTSTFYCLNHLLTDIREVRDVFSVTGAGSATATIFGLILPCSVKWSARNVLHGSALGAGICFPLGWLHMKLIEKSNKKMLPSNMTQAMNTSVVSAAIERLEGGGRASFVMVALEGLYYIVGGLIEAT</sequence>
<dbReference type="InterPro" id="IPR055299">
    <property type="entry name" value="TIMMDC1"/>
</dbReference>
<dbReference type="GO" id="GO:0016020">
    <property type="term" value="C:membrane"/>
    <property type="evidence" value="ECO:0007669"/>
    <property type="project" value="UniProtKB-SubCell"/>
</dbReference>
<evidence type="ECO:0000256" key="4">
    <source>
        <dbReference type="ARBA" id="ARBA00022989"/>
    </source>
</evidence>
<evidence type="ECO:0000256" key="8">
    <source>
        <dbReference type="SAM" id="Phobius"/>
    </source>
</evidence>
<dbReference type="EMBL" id="JBBWWQ010000002">
    <property type="protein sequence ID" value="KAK8954211.1"/>
    <property type="molecule type" value="Genomic_DNA"/>
</dbReference>
<feature type="transmembrane region" description="Helical" evidence="8">
    <location>
        <begin position="125"/>
        <end position="143"/>
    </location>
</feature>
<evidence type="ECO:0000256" key="3">
    <source>
        <dbReference type="ARBA" id="ARBA00022692"/>
    </source>
</evidence>
<comment type="subcellular location">
    <subcellularLocation>
        <location evidence="1">Membrane</location>
        <topology evidence="1">Multi-pass membrane protein</topology>
    </subcellularLocation>
</comment>